<feature type="transmembrane region" description="Helical" evidence="1">
    <location>
        <begin position="194"/>
        <end position="213"/>
    </location>
</feature>
<feature type="transmembrane region" description="Helical" evidence="1">
    <location>
        <begin position="67"/>
        <end position="84"/>
    </location>
</feature>
<keyword evidence="1" id="KW-0812">Transmembrane</keyword>
<feature type="transmembrane region" description="Helical" evidence="1">
    <location>
        <begin position="162"/>
        <end position="182"/>
    </location>
</feature>
<organism evidence="2">
    <name type="scientific">marine sediment metagenome</name>
    <dbReference type="NCBI Taxonomy" id="412755"/>
    <lineage>
        <taxon>unclassified sequences</taxon>
        <taxon>metagenomes</taxon>
        <taxon>ecological metagenomes</taxon>
    </lineage>
</organism>
<dbReference type="AlphaFoldDB" id="X1QAV3"/>
<accession>X1QAV3</accession>
<protein>
    <recommendedName>
        <fullName evidence="3">Prenyltransferase</fullName>
    </recommendedName>
</protein>
<keyword evidence="1" id="KW-0472">Membrane</keyword>
<dbReference type="EMBL" id="BARW01001935">
    <property type="protein sequence ID" value="GAI65597.1"/>
    <property type="molecule type" value="Genomic_DNA"/>
</dbReference>
<keyword evidence="1" id="KW-1133">Transmembrane helix</keyword>
<gene>
    <name evidence="2" type="ORF">S12H4_05745</name>
</gene>
<feature type="transmembrane region" description="Helical" evidence="1">
    <location>
        <begin position="132"/>
        <end position="156"/>
    </location>
</feature>
<feature type="transmembrane region" description="Helical" evidence="1">
    <location>
        <begin position="31"/>
        <end position="55"/>
    </location>
</feature>
<feature type="transmembrane region" description="Helical" evidence="1">
    <location>
        <begin position="90"/>
        <end position="111"/>
    </location>
</feature>
<feature type="non-terminal residue" evidence="2">
    <location>
        <position position="1"/>
    </location>
</feature>
<evidence type="ECO:0000313" key="2">
    <source>
        <dbReference type="EMBL" id="GAI65597.1"/>
    </source>
</evidence>
<name>X1QAV3_9ZZZZ</name>
<comment type="caution">
    <text evidence="2">The sequence shown here is derived from an EMBL/GenBank/DDBJ whole genome shotgun (WGS) entry which is preliminary data.</text>
</comment>
<reference evidence="2" key="1">
    <citation type="journal article" date="2014" name="Front. Microbiol.">
        <title>High frequency of phylogenetically diverse reductive dehalogenase-homologous genes in deep subseafloor sedimentary metagenomes.</title>
        <authorList>
            <person name="Kawai M."/>
            <person name="Futagami T."/>
            <person name="Toyoda A."/>
            <person name="Takaki Y."/>
            <person name="Nishi S."/>
            <person name="Hori S."/>
            <person name="Arai W."/>
            <person name="Tsubouchi T."/>
            <person name="Morono Y."/>
            <person name="Uchiyama I."/>
            <person name="Ito T."/>
            <person name="Fujiyama A."/>
            <person name="Inagaki F."/>
            <person name="Takami H."/>
        </authorList>
    </citation>
    <scope>NUCLEOTIDE SEQUENCE</scope>
    <source>
        <strain evidence="2">Expedition CK06-06</strain>
    </source>
</reference>
<feature type="transmembrane region" description="Helical" evidence="1">
    <location>
        <begin position="7"/>
        <end position="25"/>
    </location>
</feature>
<evidence type="ECO:0008006" key="3">
    <source>
        <dbReference type="Google" id="ProtNLM"/>
    </source>
</evidence>
<proteinExistence type="predicted"/>
<evidence type="ECO:0000256" key="1">
    <source>
        <dbReference type="SAM" id="Phobius"/>
    </source>
</evidence>
<sequence length="214" mass="23333">GQNLIEAGIVTVRGVAINAIIWYLLSAIPIIYLAFAVGWPIIIVWILGMLVTFWYSWGKFNWTHETALAVGVGPGSVLLGMFAVSPNPPWGIGLLASVPIAIILSYLGLALDEWPDAEANLKKGVKSVAYMVWKYGVSLEWYASTWLMFLLIFQLFLIQLNILNPATALAFIPAAVVIPLLVMMKGNFRKTMGAIVLVAAFYPILLLVGEIIGG</sequence>